<evidence type="ECO:0000313" key="4">
    <source>
        <dbReference type="Proteomes" id="UP000054845"/>
    </source>
</evidence>
<dbReference type="Proteomes" id="UP000054845">
    <property type="component" value="Unassembled WGS sequence"/>
</dbReference>
<accession>A0A0P1BTC5</accession>
<sequence length="368" mass="39113">MSLRRSRINALLWLTLIALIIGFEVPRCGVKAAPAVSSARPNSTMSRHLDGRGLTTATQFAQQPTFAASELDGRTLVAQTFERSTATFWARELSQERRGTRSSLTSKNGPRRRSTEVRLDRLRKSGSSSWTSKLWADMTSTHVHRRSEDDRLGRGVMLIDDELGRRNLFHPTSPPPSLHRRNIFKKIGHAFKKAGEAIKNAAETVGGGIKKAAEVVGDGVKKVAEKIGDGVKDAAQKVGGAVSDAAKVVGEKVVTAAEATANFAQRAGRGIATVASRVPDTAKAVANATANGFKPSALVQEAKAGLTYGAPGMMISKFGGIAAAFAHLGGKKAGMMADAYAQVGKNLLAGDKATKYIGKPPSWKQVDI</sequence>
<proteinExistence type="predicted"/>
<dbReference type="EMBL" id="CCYA01000290">
    <property type="protein sequence ID" value="CEH19289.1"/>
    <property type="molecule type" value="Genomic_DNA"/>
</dbReference>
<feature type="compositionally biased region" description="Basic and acidic residues" evidence="1">
    <location>
        <begin position="113"/>
        <end position="123"/>
    </location>
</feature>
<reference evidence="3 4" key="1">
    <citation type="submission" date="2014-09" db="EMBL/GenBank/DDBJ databases">
        <authorList>
            <person name="Magalhaes I.L.F."/>
            <person name="Oliveira U."/>
            <person name="Santos F.R."/>
            <person name="Vidigal T.H.D.A."/>
            <person name="Brescovit A.D."/>
            <person name="Santos A.J."/>
        </authorList>
    </citation>
    <scope>NUCLEOTIDE SEQUENCE [LARGE SCALE GENOMIC DNA]</scope>
</reference>
<feature type="region of interest" description="Disordered" evidence="1">
    <location>
        <begin position="99"/>
        <end position="124"/>
    </location>
</feature>
<name>A0A0P1BTC5_9BASI</name>
<keyword evidence="2" id="KW-0732">Signal</keyword>
<dbReference type="Gene3D" id="1.10.287.700">
    <property type="entry name" value="Helix hairpin bin"/>
    <property type="match status" value="1"/>
</dbReference>
<feature type="signal peptide" evidence="2">
    <location>
        <begin position="1"/>
        <end position="22"/>
    </location>
</feature>
<dbReference type="AlphaFoldDB" id="A0A0P1BTC5"/>
<evidence type="ECO:0000256" key="2">
    <source>
        <dbReference type="SAM" id="SignalP"/>
    </source>
</evidence>
<protein>
    <submittedName>
        <fullName evidence="3">Uncharacterized protein</fullName>
    </submittedName>
</protein>
<organism evidence="3 4">
    <name type="scientific">Ceraceosorus bombacis</name>
    <dbReference type="NCBI Taxonomy" id="401625"/>
    <lineage>
        <taxon>Eukaryota</taxon>
        <taxon>Fungi</taxon>
        <taxon>Dikarya</taxon>
        <taxon>Basidiomycota</taxon>
        <taxon>Ustilaginomycotina</taxon>
        <taxon>Exobasidiomycetes</taxon>
        <taxon>Ceraceosorales</taxon>
        <taxon>Ceraceosoraceae</taxon>
        <taxon>Ceraceosorus</taxon>
    </lineage>
</organism>
<evidence type="ECO:0000313" key="3">
    <source>
        <dbReference type="EMBL" id="CEH19289.1"/>
    </source>
</evidence>
<feature type="chain" id="PRO_5006059801" evidence="2">
    <location>
        <begin position="23"/>
        <end position="368"/>
    </location>
</feature>
<dbReference type="OrthoDB" id="3058140at2759"/>
<evidence type="ECO:0000256" key="1">
    <source>
        <dbReference type="SAM" id="MobiDB-lite"/>
    </source>
</evidence>
<dbReference type="STRING" id="401625.A0A0P1BTC5"/>
<keyword evidence="4" id="KW-1185">Reference proteome</keyword>